<keyword evidence="3" id="KW-1185">Reference proteome</keyword>
<feature type="compositionally biased region" description="Polar residues" evidence="1">
    <location>
        <begin position="14"/>
        <end position="29"/>
    </location>
</feature>
<dbReference type="Proteomes" id="UP001633002">
    <property type="component" value="Unassembled WGS sequence"/>
</dbReference>
<dbReference type="SUPFAM" id="SSF52540">
    <property type="entry name" value="P-loop containing nucleoside triphosphate hydrolases"/>
    <property type="match status" value="1"/>
</dbReference>
<accession>A0ABD3GAF3</accession>
<evidence type="ECO:0000313" key="3">
    <source>
        <dbReference type="Proteomes" id="UP001633002"/>
    </source>
</evidence>
<dbReference type="AlphaFoldDB" id="A0ABD3GAF3"/>
<evidence type="ECO:0000313" key="2">
    <source>
        <dbReference type="EMBL" id="KAL3675586.1"/>
    </source>
</evidence>
<gene>
    <name evidence="2" type="ORF">R1sor_025534</name>
</gene>
<feature type="region of interest" description="Disordered" evidence="1">
    <location>
        <begin position="1"/>
        <end position="29"/>
    </location>
</feature>
<name>A0ABD3GAF3_9MARC</name>
<dbReference type="InterPro" id="IPR027417">
    <property type="entry name" value="P-loop_NTPase"/>
</dbReference>
<protein>
    <submittedName>
        <fullName evidence="2">Uncharacterized protein</fullName>
    </submittedName>
</protein>
<proteinExistence type="predicted"/>
<comment type="caution">
    <text evidence="2">The sequence shown here is derived from an EMBL/GenBank/DDBJ whole genome shotgun (WGS) entry which is preliminary data.</text>
</comment>
<reference evidence="2 3" key="1">
    <citation type="submission" date="2024-09" db="EMBL/GenBank/DDBJ databases">
        <title>Chromosome-scale assembly of Riccia sorocarpa.</title>
        <authorList>
            <person name="Paukszto L."/>
        </authorList>
    </citation>
    <scope>NUCLEOTIDE SEQUENCE [LARGE SCALE GENOMIC DNA]</scope>
    <source>
        <strain evidence="2">LP-2024</strain>
        <tissue evidence="2">Aerial parts of the thallus</tissue>
    </source>
</reference>
<dbReference type="Gene3D" id="3.40.50.300">
    <property type="entry name" value="P-loop containing nucleotide triphosphate hydrolases"/>
    <property type="match status" value="1"/>
</dbReference>
<evidence type="ECO:0000256" key="1">
    <source>
        <dbReference type="SAM" id="MobiDB-lite"/>
    </source>
</evidence>
<organism evidence="2 3">
    <name type="scientific">Riccia sorocarpa</name>
    <dbReference type="NCBI Taxonomy" id="122646"/>
    <lineage>
        <taxon>Eukaryota</taxon>
        <taxon>Viridiplantae</taxon>
        <taxon>Streptophyta</taxon>
        <taxon>Embryophyta</taxon>
        <taxon>Marchantiophyta</taxon>
        <taxon>Marchantiopsida</taxon>
        <taxon>Marchantiidae</taxon>
        <taxon>Marchantiales</taxon>
        <taxon>Ricciaceae</taxon>
        <taxon>Riccia</taxon>
    </lineage>
</organism>
<sequence length="220" mass="24517">MSSDGVKGGPAASPQGSPRMQFLSATSAAAKSSERGHPLIKAERDYIYVIAQDVAEIPAKGWPNMPDRVGVKKPIPVNNSKSVWCFDNRADAYYWCGLVANAHPGQKLLLIDAGSNMAKVWEQMCHRGVPVRKSDLVYEDVWYQVTGKSLLLIFDDVDNDRHVELLQEIAEKNGCKESWFILTSRKSELLRGDDVHTIRPDHLGKEDAEKLLIAYALPKE</sequence>
<dbReference type="EMBL" id="JBJQOH010000008">
    <property type="protein sequence ID" value="KAL3675586.1"/>
    <property type="molecule type" value="Genomic_DNA"/>
</dbReference>